<gene>
    <name evidence="6" type="ORF">MVEN_00914800</name>
</gene>
<keyword evidence="7" id="KW-1185">Reference proteome</keyword>
<dbReference type="PROSITE" id="PS50054">
    <property type="entry name" value="TYR_PHOSPHATASE_DUAL"/>
    <property type="match status" value="1"/>
</dbReference>
<dbReference type="Proteomes" id="UP000620124">
    <property type="component" value="Unassembled WGS sequence"/>
</dbReference>
<name>A0A8H6YB38_9AGAR</name>
<dbReference type="Gene3D" id="3.90.190.10">
    <property type="entry name" value="Protein tyrosine phosphatase superfamily"/>
    <property type="match status" value="1"/>
</dbReference>
<dbReference type="CDD" id="cd14498">
    <property type="entry name" value="DSP"/>
    <property type="match status" value="1"/>
</dbReference>
<evidence type="ECO:0000313" key="6">
    <source>
        <dbReference type="EMBL" id="KAF7355862.1"/>
    </source>
</evidence>
<dbReference type="EMBL" id="JACAZI010000007">
    <property type="protein sequence ID" value="KAF7355862.1"/>
    <property type="molecule type" value="Genomic_DNA"/>
</dbReference>
<dbReference type="AlphaFoldDB" id="A0A8H6YB38"/>
<organism evidence="6 7">
    <name type="scientific">Mycena venus</name>
    <dbReference type="NCBI Taxonomy" id="2733690"/>
    <lineage>
        <taxon>Eukaryota</taxon>
        <taxon>Fungi</taxon>
        <taxon>Dikarya</taxon>
        <taxon>Basidiomycota</taxon>
        <taxon>Agaricomycotina</taxon>
        <taxon>Agaricomycetes</taxon>
        <taxon>Agaricomycetidae</taxon>
        <taxon>Agaricales</taxon>
        <taxon>Marasmiineae</taxon>
        <taxon>Mycenaceae</taxon>
        <taxon>Mycena</taxon>
    </lineage>
</organism>
<dbReference type="PANTHER" id="PTHR45848:SF4">
    <property type="entry name" value="DUAL SPECIFICITY PROTEIN PHOSPHATASE 12"/>
    <property type="match status" value="1"/>
</dbReference>
<keyword evidence="4" id="KW-0904">Protein phosphatase</keyword>
<dbReference type="InterPro" id="IPR020422">
    <property type="entry name" value="TYR_PHOSPHATASE_DUAL_dom"/>
</dbReference>
<comment type="similarity">
    <text evidence="1">Belongs to the protein-tyrosine phosphatase family. Non-receptor class dual specificity subfamily.</text>
</comment>
<keyword evidence="3" id="KW-0378">Hydrolase</keyword>
<evidence type="ECO:0000256" key="2">
    <source>
        <dbReference type="ARBA" id="ARBA00013064"/>
    </source>
</evidence>
<keyword evidence="6" id="KW-0808">Transferase</keyword>
<dbReference type="EC" id="3.1.3.48" evidence="2"/>
<dbReference type="GO" id="GO:0008138">
    <property type="term" value="F:protein tyrosine/serine/threonine phosphatase activity"/>
    <property type="evidence" value="ECO:0007669"/>
    <property type="project" value="TreeGrafter"/>
</dbReference>
<evidence type="ECO:0000256" key="3">
    <source>
        <dbReference type="ARBA" id="ARBA00022801"/>
    </source>
</evidence>
<comment type="caution">
    <text evidence="6">The sequence shown here is derived from an EMBL/GenBank/DDBJ whole genome shotgun (WGS) entry which is preliminary data.</text>
</comment>
<dbReference type="InterPro" id="IPR000340">
    <property type="entry name" value="Dual-sp_phosphatase_cat-dom"/>
</dbReference>
<dbReference type="GO" id="GO:0016301">
    <property type="term" value="F:kinase activity"/>
    <property type="evidence" value="ECO:0007669"/>
    <property type="project" value="UniProtKB-KW"/>
</dbReference>
<feature type="domain" description="Tyrosine-protein phosphatase" evidence="5">
    <location>
        <begin position="5"/>
        <end position="144"/>
    </location>
</feature>
<sequence length="199" mass="22526">MVWKNVDAIIENKLYLGNIVAARSTRSLSERRITHILSVCADLIPAELPQSGIRHMRIPIEDVDYADLLIHFPSACQFIDHAIRSGGRILGLSRSAAVVAAYLMWSQRISATKALENIRRARDQIWPNPGFQEQLVLFELCQYQPSPSDGIYQSWRIKLDRQLRAAGLKTLTLKIKTLRGVTDSPFLLYPTNYLNPLAV</sequence>
<dbReference type="SMART" id="SM00195">
    <property type="entry name" value="DSPc"/>
    <property type="match status" value="1"/>
</dbReference>
<dbReference type="OrthoDB" id="2017893at2759"/>
<evidence type="ECO:0000256" key="4">
    <source>
        <dbReference type="ARBA" id="ARBA00022912"/>
    </source>
</evidence>
<accession>A0A8H6YB38</accession>
<dbReference type="PRINTS" id="PR01908">
    <property type="entry name" value="ADSPHPHTASE"/>
</dbReference>
<proteinExistence type="inferred from homology"/>
<evidence type="ECO:0000259" key="5">
    <source>
        <dbReference type="PROSITE" id="PS50054"/>
    </source>
</evidence>
<dbReference type="GO" id="GO:0005634">
    <property type="term" value="C:nucleus"/>
    <property type="evidence" value="ECO:0007669"/>
    <property type="project" value="TreeGrafter"/>
</dbReference>
<dbReference type="InterPro" id="IPR029021">
    <property type="entry name" value="Prot-tyrosine_phosphatase-like"/>
</dbReference>
<keyword evidence="6" id="KW-0418">Kinase</keyword>
<dbReference type="GO" id="GO:0004725">
    <property type="term" value="F:protein tyrosine phosphatase activity"/>
    <property type="evidence" value="ECO:0007669"/>
    <property type="project" value="UniProtKB-EC"/>
</dbReference>
<reference evidence="6" key="1">
    <citation type="submission" date="2020-05" db="EMBL/GenBank/DDBJ databases">
        <title>Mycena genomes resolve the evolution of fungal bioluminescence.</title>
        <authorList>
            <person name="Tsai I.J."/>
        </authorList>
    </citation>
    <scope>NUCLEOTIDE SEQUENCE</scope>
    <source>
        <strain evidence="6">CCC161011</strain>
    </source>
</reference>
<evidence type="ECO:0000256" key="1">
    <source>
        <dbReference type="ARBA" id="ARBA00008601"/>
    </source>
</evidence>
<dbReference type="PANTHER" id="PTHR45848">
    <property type="entry name" value="DUAL SPECIFICITY PROTEIN PHOSPHATASE 12 FAMILY MEMBER"/>
    <property type="match status" value="1"/>
</dbReference>
<protein>
    <recommendedName>
        <fullName evidence="2">protein-tyrosine-phosphatase</fullName>
        <ecNumber evidence="2">3.1.3.48</ecNumber>
    </recommendedName>
</protein>
<dbReference type="Pfam" id="PF00782">
    <property type="entry name" value="DSPc"/>
    <property type="match status" value="1"/>
</dbReference>
<dbReference type="SUPFAM" id="SSF52799">
    <property type="entry name" value="(Phosphotyrosine protein) phosphatases II"/>
    <property type="match status" value="1"/>
</dbReference>
<evidence type="ECO:0000313" key="7">
    <source>
        <dbReference type="Proteomes" id="UP000620124"/>
    </source>
</evidence>